<name>C4J323_MAIZE</name>
<organism evidence="2">
    <name type="scientific">Zea mays</name>
    <name type="common">Maize</name>
    <dbReference type="NCBI Taxonomy" id="4577"/>
    <lineage>
        <taxon>Eukaryota</taxon>
        <taxon>Viridiplantae</taxon>
        <taxon>Streptophyta</taxon>
        <taxon>Embryophyta</taxon>
        <taxon>Tracheophyta</taxon>
        <taxon>Spermatophyta</taxon>
        <taxon>Magnoliopsida</taxon>
        <taxon>Liliopsida</taxon>
        <taxon>Poales</taxon>
        <taxon>Poaceae</taxon>
        <taxon>PACMAD clade</taxon>
        <taxon>Panicoideae</taxon>
        <taxon>Andropogonodae</taxon>
        <taxon>Andropogoneae</taxon>
        <taxon>Tripsacinae</taxon>
        <taxon>Zea</taxon>
    </lineage>
</organism>
<accession>C4J323</accession>
<reference evidence="2" key="2">
    <citation type="submission" date="2012-06" db="EMBL/GenBank/DDBJ databases">
        <authorList>
            <person name="Yu Y."/>
            <person name="Currie J."/>
            <person name="Lomeli R."/>
            <person name="Angelova A."/>
            <person name="Collura K."/>
            <person name="Wissotski M."/>
            <person name="Campos D."/>
            <person name="Kudrna D."/>
            <person name="Golser W."/>
            <person name="Ashely E."/>
            <person name="Descour A."/>
            <person name="Fernandes J."/>
            <person name="Soderlund C."/>
            <person name="Walbot V."/>
        </authorList>
    </citation>
    <scope>NUCLEOTIDE SEQUENCE</scope>
    <source>
        <strain evidence="2">B73</strain>
    </source>
</reference>
<proteinExistence type="evidence at transcript level"/>
<feature type="region of interest" description="Disordered" evidence="1">
    <location>
        <begin position="35"/>
        <end position="54"/>
    </location>
</feature>
<protein>
    <submittedName>
        <fullName evidence="2">Uncharacterized protein</fullName>
    </submittedName>
</protein>
<evidence type="ECO:0000256" key="1">
    <source>
        <dbReference type="SAM" id="MobiDB-lite"/>
    </source>
</evidence>
<dbReference type="AlphaFoldDB" id="C4J323"/>
<evidence type="ECO:0000313" key="2">
    <source>
        <dbReference type="EMBL" id="ACR35573.1"/>
    </source>
</evidence>
<sequence>MILQIDHRPHLISWILEPQRLVLCVMPTSRLEETMLGSSSMGPPSAQLCSSPPPAKCFTSTRSRSAAVSSWTPLRRTGRSTA</sequence>
<reference evidence="2" key="1">
    <citation type="journal article" date="2009" name="PLoS Genet.">
        <title>Sequencing, mapping, and analysis of 27,455 maize full-length cDNAs.</title>
        <authorList>
            <person name="Soderlund C."/>
            <person name="Descour A."/>
            <person name="Kudrna D."/>
            <person name="Bomhoff M."/>
            <person name="Boyd L."/>
            <person name="Currie J."/>
            <person name="Angelova A."/>
            <person name="Collura K."/>
            <person name="Wissotski M."/>
            <person name="Ashley E."/>
            <person name="Morrow D."/>
            <person name="Fernandes J."/>
            <person name="Walbot V."/>
            <person name="Yu Y."/>
        </authorList>
    </citation>
    <scope>NUCLEOTIDE SEQUENCE</scope>
    <source>
        <strain evidence="2">B73</strain>
    </source>
</reference>
<dbReference type="EMBL" id="BT085220">
    <property type="protein sequence ID" value="ACR35573.1"/>
    <property type="molecule type" value="mRNA"/>
</dbReference>
<feature type="compositionally biased region" description="Polar residues" evidence="1">
    <location>
        <begin position="36"/>
        <end position="50"/>
    </location>
</feature>